<feature type="domain" description="Lantibiotic dehydratase N-terminal" evidence="1">
    <location>
        <begin position="53"/>
        <end position="707"/>
    </location>
</feature>
<gene>
    <name evidence="3" type="ORF">ACIGXA_05975</name>
</gene>
<evidence type="ECO:0000313" key="4">
    <source>
        <dbReference type="Proteomes" id="UP001614394"/>
    </source>
</evidence>
<organism evidence="3 4">
    <name type="scientific">Streptomyces fildesensis</name>
    <dbReference type="NCBI Taxonomy" id="375757"/>
    <lineage>
        <taxon>Bacteria</taxon>
        <taxon>Bacillati</taxon>
        <taxon>Actinomycetota</taxon>
        <taxon>Actinomycetes</taxon>
        <taxon>Kitasatosporales</taxon>
        <taxon>Streptomycetaceae</taxon>
        <taxon>Streptomyces</taxon>
    </lineage>
</organism>
<name>A0ABW8C3Q4_9ACTN</name>
<dbReference type="EMBL" id="JBITYG010000002">
    <property type="protein sequence ID" value="MFI9100051.1"/>
    <property type="molecule type" value="Genomic_DNA"/>
</dbReference>
<dbReference type="InterPro" id="IPR023809">
    <property type="entry name" value="Thiopep_bacteriocin_synth_dom"/>
</dbReference>
<proteinExistence type="predicted"/>
<protein>
    <submittedName>
        <fullName evidence="3">Lantibiotic dehydratase</fullName>
    </submittedName>
</protein>
<reference evidence="3 4" key="1">
    <citation type="submission" date="2024-10" db="EMBL/GenBank/DDBJ databases">
        <title>The Natural Products Discovery Center: Release of the First 8490 Sequenced Strains for Exploring Actinobacteria Biosynthetic Diversity.</title>
        <authorList>
            <person name="Kalkreuter E."/>
            <person name="Kautsar S.A."/>
            <person name="Yang D."/>
            <person name="Bader C.D."/>
            <person name="Teijaro C.N."/>
            <person name="Fluegel L."/>
            <person name="Davis C.M."/>
            <person name="Simpson J.R."/>
            <person name="Lauterbach L."/>
            <person name="Steele A.D."/>
            <person name="Gui C."/>
            <person name="Meng S."/>
            <person name="Li G."/>
            <person name="Viehrig K."/>
            <person name="Ye F."/>
            <person name="Su P."/>
            <person name="Kiefer A.F."/>
            <person name="Nichols A."/>
            <person name="Cepeda A.J."/>
            <person name="Yan W."/>
            <person name="Fan B."/>
            <person name="Jiang Y."/>
            <person name="Adhikari A."/>
            <person name="Zheng C.-J."/>
            <person name="Schuster L."/>
            <person name="Cowan T.M."/>
            <person name="Smanski M.J."/>
            <person name="Chevrette M.G."/>
            <person name="De Carvalho L.P.S."/>
            <person name="Shen B."/>
        </authorList>
    </citation>
    <scope>NUCLEOTIDE SEQUENCE [LARGE SCALE GENOMIC DNA]</scope>
    <source>
        <strain evidence="3 4">NPDC053399</strain>
    </source>
</reference>
<feature type="domain" description="Thiopeptide-type bacteriocin biosynthesis" evidence="2">
    <location>
        <begin position="776"/>
        <end position="1030"/>
    </location>
</feature>
<dbReference type="NCBIfam" id="TIGR03891">
    <property type="entry name" value="thiopep_ocin"/>
    <property type="match status" value="1"/>
</dbReference>
<accession>A0ABW8C3Q4</accession>
<comment type="caution">
    <text evidence="3">The sequence shown here is derived from an EMBL/GenBank/DDBJ whole genome shotgun (WGS) entry which is preliminary data.</text>
</comment>
<dbReference type="RefSeq" id="WP_399644878.1">
    <property type="nucleotide sequence ID" value="NZ_JBITYG010000002.1"/>
</dbReference>
<dbReference type="Pfam" id="PF04738">
    <property type="entry name" value="Lant_dehydr_N"/>
    <property type="match status" value="1"/>
</dbReference>
<evidence type="ECO:0000259" key="2">
    <source>
        <dbReference type="Pfam" id="PF14028"/>
    </source>
</evidence>
<evidence type="ECO:0000259" key="1">
    <source>
        <dbReference type="Pfam" id="PF04738"/>
    </source>
</evidence>
<dbReference type="Pfam" id="PF14028">
    <property type="entry name" value="Lant_dehydr_C"/>
    <property type="match status" value="1"/>
</dbReference>
<evidence type="ECO:0000313" key="3">
    <source>
        <dbReference type="EMBL" id="MFI9100051.1"/>
    </source>
</evidence>
<sequence>MTVDGFFRAQGPVLVRIPLLPAHESRPAPVEFDANGEVAESSWSQYLLDITGDHRFREALEVSSPSLGRVISRAESGEAMSGRQLRRAALSATRYLLRATTRPTPFGLLAGVSTANFDDEPMVRISDLHRKQVNVDAEWAEGLISDWVADPEVTQYLTVCANNLCFERGGRLVLPYVRNIASKSSPTVKGAGREVSVRNTPVVSRIMSLAASPSGLRQLAADVHSEFSQLDVKKVEEVLFSLLRKDFLVCNLASRSSGVDALGPARSVILAGDAARKLKLIDSVISDYMKEPVGRGLPAFRVAVDVLKKMVPDVHSDLRIDLRFDADITLPVSVREEAEHAASTLWRLAKPNPGPSHLLEYHEAFLERYGMDQLVPLPDLLDPHSGLDAPAGYLVPPSARHLEDSLAEFAPNGSHALDSAREEILSTLLESALLHGSEEIILDDDIVEQLAHENARIPSISADLCFQVLSESLDDLRRGRYDLSLSPFTGSDRAGSMIGRFVGLLEAGREAGAAFAPDHGEGPVVAQVHFQPTDARSLNVSTVPNLTENTVLVGAFPGSAGSSTLCPSDLAVGADHDRMYLVRARDGREVRPVVPHALSLATRAPNIVRFLAEIGSSGQGSFRIWDWGRRLKTLPYLPRVRYGRVLLSPARWRPSLALLRRDATWNEWCDRLAEWRREWNVPDRIQVAVRDRRVELDLTSDIHRNLLRDELRRSAEAMIFESPIADRSLLNWMNGYAAEIVVPLVGSAPRPSSVPATAKRHEALSAPAVHVPGGEWLYAKLYAIEELHNTILASHLPKLLKSLPGCVDRWFYIRYQDPDPHLRLRFHGDPARINSELLPAFSAWAAAAIGSRIARNLVLDTYMPEGGRYGGPAALPLAESLFQADSESAVAQLQLRAHGLADVPAEVLAALNHAHILESFGQWDWRTWVRDEFPKRSGGIGQEYRAFIPLVGETDRRVLADRIPGGDRLVDCWEHRVAPAAAYGRLLFSAEPTGAVPTRQFSSVLHMHANRILGIDREREDRSYAVLRAAALSRLVQGGS</sequence>
<keyword evidence="4" id="KW-1185">Reference proteome</keyword>
<dbReference type="Proteomes" id="UP001614394">
    <property type="component" value="Unassembled WGS sequence"/>
</dbReference>
<dbReference type="InterPro" id="IPR006827">
    <property type="entry name" value="Lant_deHydtase_N"/>
</dbReference>